<gene>
    <name evidence="2" type="ORF">A9Q02_03505</name>
</gene>
<dbReference type="OrthoDB" id="134722at2"/>
<dbReference type="Gene3D" id="2.60.40.10">
    <property type="entry name" value="Immunoglobulins"/>
    <property type="match status" value="1"/>
</dbReference>
<dbReference type="Gene3D" id="2.60.40.420">
    <property type="entry name" value="Cupredoxins - blue copper proteins"/>
    <property type="match status" value="1"/>
</dbReference>
<dbReference type="InterPro" id="IPR008972">
    <property type="entry name" value="Cupredoxin"/>
</dbReference>
<sequence>MHRFVHLVWRRFLPLLLLFGLLATVSIPAARANDEPSLAVSQALFTRDTSANEATQLDELVPGIRAELRTTVTNLTDAPIFVKISWQEVTFGARTATEQDPDEDQVLRLTSGESRSFARPVPPMPLMEPTFQATLVDQVLSSTVTACVLANPNAVDDPCPAPELAPASSVRHVLNIPLRINDLGDAPDSTNHAGVPMLAYPTIQANFPTVFAPATGTPSGPLHVDPRPFHLGPRVSLEAEADLGPDQDPRNNLVPSANRPDNDRADDGIRLDPATLKHCEPARVGALVSVTPAFKAAALEAGVTQGYLNIWLDGNRDGDWADAVECPEGSSAAVAVEHILIDAPIDLASLNPGLNPLTFTTGAVPWPDALQERPAWLRATLSLEPSTKPLTFGEVRYGDGRGLEDAQGNALRFRHGETEDYLINRRGAATQPELQVRKVGRVVFDADLGERIAVWLIEYRNTGSAVAENVVITDAITGQNINELLIDVQSNPEVEPTAEENRLSFAVGKLDPDTGGRIVVRTRLPATTGRAALINTVTMRADATSNANASATIRIGLPAPIIVAPGSGVTCNAEVTVRGLATPGAEVRLFNAGGATVGSPTTAGPNGRWQIAVTLNQGRNQLYAQARLGEQISPRSAPLAIFVNPNLPFDPLSMVFSEEGTNTRTRPEDRRGITSPDGWFVHLRPNTTYTFSVRSCCDAAEASLTLQIRGLDPIVLTDATGNGIYTGTFTTGDLAEDVAFRLTVVCGAQNTESNGLLTSFEDVQILDGRTDTPIVTATVTFYRMTTDGFSDVPLDYQDDEFQNPINPDANGRFGFTVNPRSLLVRVQADGFQPVIIRSSNGLGNFEIQDLLSVPRVAPSGEPEDGLGTITPAIHWREPLTATLRLSPSFGGGGRYRKIIGSGGFEGSSLTIQPGSVVEFVNSDIWENELLVPRQPEGSPDPRPRVAPQHGDHDHDHEQGALFTTGLIAPGGSFFATFDEPGVYTISDAENGFNTLTVLVEASAPPPGGRFQVFLPVLQR</sequence>
<evidence type="ECO:0000313" key="2">
    <source>
        <dbReference type="EMBL" id="PDV98159.1"/>
    </source>
</evidence>
<protein>
    <recommendedName>
        <fullName evidence="4">DUF11 domain-containing protein</fullName>
    </recommendedName>
</protein>
<evidence type="ECO:0000313" key="3">
    <source>
        <dbReference type="Proteomes" id="UP000220922"/>
    </source>
</evidence>
<dbReference type="EMBL" id="LYXE01000110">
    <property type="protein sequence ID" value="PDV98159.1"/>
    <property type="molecule type" value="Genomic_DNA"/>
</dbReference>
<evidence type="ECO:0008006" key="4">
    <source>
        <dbReference type="Google" id="ProtNLM"/>
    </source>
</evidence>
<evidence type="ECO:0000256" key="1">
    <source>
        <dbReference type="SAM" id="MobiDB-lite"/>
    </source>
</evidence>
<feature type="compositionally biased region" description="Basic and acidic residues" evidence="1">
    <location>
        <begin position="939"/>
        <end position="955"/>
    </location>
</feature>
<accession>A0A2H3L797</accession>
<feature type="region of interest" description="Disordered" evidence="1">
    <location>
        <begin position="241"/>
        <end position="266"/>
    </location>
</feature>
<comment type="caution">
    <text evidence="2">The sequence shown here is derived from an EMBL/GenBank/DDBJ whole genome shotgun (WGS) entry which is preliminary data.</text>
</comment>
<proteinExistence type="predicted"/>
<organism evidence="2 3">
    <name type="scientific">Candidatus Chloroploca asiatica</name>
    <dbReference type="NCBI Taxonomy" id="1506545"/>
    <lineage>
        <taxon>Bacteria</taxon>
        <taxon>Bacillati</taxon>
        <taxon>Chloroflexota</taxon>
        <taxon>Chloroflexia</taxon>
        <taxon>Chloroflexales</taxon>
        <taxon>Chloroflexineae</taxon>
        <taxon>Oscillochloridaceae</taxon>
        <taxon>Candidatus Chloroploca</taxon>
    </lineage>
</organism>
<dbReference type="InterPro" id="IPR013783">
    <property type="entry name" value="Ig-like_fold"/>
</dbReference>
<feature type="region of interest" description="Disordered" evidence="1">
    <location>
        <begin position="931"/>
        <end position="955"/>
    </location>
</feature>
<name>A0A2H3L797_9CHLR</name>
<reference evidence="2 3" key="1">
    <citation type="submission" date="2016-05" db="EMBL/GenBank/DDBJ databases">
        <authorList>
            <person name="Lavstsen T."/>
            <person name="Jespersen J.S."/>
        </authorList>
    </citation>
    <scope>NUCLEOTIDE SEQUENCE [LARGE SCALE GENOMIC DNA]</scope>
    <source>
        <strain evidence="2 3">B7-9</strain>
    </source>
</reference>
<keyword evidence="3" id="KW-1185">Reference proteome</keyword>
<dbReference type="RefSeq" id="WP_097653882.1">
    <property type="nucleotide sequence ID" value="NZ_LYXE01000110.1"/>
</dbReference>
<dbReference type="SUPFAM" id="SSF49503">
    <property type="entry name" value="Cupredoxins"/>
    <property type="match status" value="1"/>
</dbReference>
<dbReference type="AlphaFoldDB" id="A0A2H3L797"/>
<dbReference type="Proteomes" id="UP000220922">
    <property type="component" value="Unassembled WGS sequence"/>
</dbReference>